<sequence>MSLVQSTSTVFIHPKLDLCLDQAVKSADVDLDRAVKNVFDVVESLPSREGLTRPDLRMQALVNRVANRIQLSSVDTLFYAAMLGLSVGGTNCDNIFEELLSVSRVHEVSPANLVRLFRARALGTCPGDREWQILASMVTSSVRLEALVPLLELLSLAKVEEPTSWELALGSLSWLTLSVPEFLTCLGALKACPDVELAAKHCARAVHALESGLVYELLSLADRDTLLFTLAILKHRFESH</sequence>
<dbReference type="Proteomes" id="UP000007800">
    <property type="component" value="Unassembled WGS sequence"/>
</dbReference>
<dbReference type="InParanoid" id="C5LZZ6"/>
<organism evidence="2">
    <name type="scientific">Perkinsus marinus (strain ATCC 50983 / TXsc)</name>
    <dbReference type="NCBI Taxonomy" id="423536"/>
    <lineage>
        <taxon>Eukaryota</taxon>
        <taxon>Sar</taxon>
        <taxon>Alveolata</taxon>
        <taxon>Perkinsozoa</taxon>
        <taxon>Perkinsea</taxon>
        <taxon>Perkinsida</taxon>
        <taxon>Perkinsidae</taxon>
        <taxon>Perkinsus</taxon>
    </lineage>
</organism>
<evidence type="ECO:0000313" key="1">
    <source>
        <dbReference type="EMBL" id="EEQ97696.1"/>
    </source>
</evidence>
<keyword evidence="2" id="KW-1185">Reference proteome</keyword>
<gene>
    <name evidence="1" type="ORF">Pmar_PMAR001840</name>
</gene>
<reference evidence="1 2" key="1">
    <citation type="submission" date="2008-07" db="EMBL/GenBank/DDBJ databases">
        <authorList>
            <person name="El-Sayed N."/>
            <person name="Caler E."/>
            <person name="Inman J."/>
            <person name="Amedeo P."/>
            <person name="Hass B."/>
            <person name="Wortman J."/>
        </authorList>
    </citation>
    <scope>NUCLEOTIDE SEQUENCE [LARGE SCALE GENOMIC DNA]</scope>
    <source>
        <strain evidence="2">ATCC 50983 / TXsc</strain>
    </source>
</reference>
<accession>C5LZZ6</accession>
<dbReference type="AlphaFoldDB" id="C5LZZ6"/>
<dbReference type="OrthoDB" id="431272at2759"/>
<dbReference type="GeneID" id="9037000"/>
<dbReference type="EMBL" id="GG686974">
    <property type="protein sequence ID" value="EEQ97696.1"/>
    <property type="molecule type" value="Genomic_DNA"/>
</dbReference>
<proteinExistence type="predicted"/>
<dbReference type="RefSeq" id="XP_002764979.1">
    <property type="nucleotide sequence ID" value="XM_002764933.1"/>
</dbReference>
<name>C5LZZ6_PERM5</name>
<feature type="non-terminal residue" evidence="1">
    <location>
        <position position="240"/>
    </location>
</feature>
<evidence type="ECO:0000313" key="2">
    <source>
        <dbReference type="Proteomes" id="UP000007800"/>
    </source>
</evidence>
<protein>
    <submittedName>
        <fullName evidence="1">Uncharacterized protein</fullName>
    </submittedName>
</protein>